<gene>
    <name evidence="2" type="ORF">Tci_931513</name>
</gene>
<feature type="region of interest" description="Disordered" evidence="1">
    <location>
        <begin position="47"/>
        <end position="82"/>
    </location>
</feature>
<sequence>KCEAVDEEEAEDDDNAGQDAPPKPLVHSSLYVLLALHKILHRKVQRVQCPDVESGQRGRQGQNDKQNKGTSIVRANSERCNG</sequence>
<accession>A0A699XU88</accession>
<proteinExistence type="predicted"/>
<evidence type="ECO:0000313" key="2">
    <source>
        <dbReference type="EMBL" id="GFD59544.1"/>
    </source>
</evidence>
<dbReference type="AlphaFoldDB" id="A0A699XU88"/>
<reference evidence="2" key="1">
    <citation type="journal article" date="2019" name="Sci. Rep.">
        <title>Draft genome of Tanacetum cinerariifolium, the natural source of mosquito coil.</title>
        <authorList>
            <person name="Yamashiro T."/>
            <person name="Shiraishi A."/>
            <person name="Satake H."/>
            <person name="Nakayama K."/>
        </authorList>
    </citation>
    <scope>NUCLEOTIDE SEQUENCE</scope>
</reference>
<organism evidence="2">
    <name type="scientific">Tanacetum cinerariifolium</name>
    <name type="common">Dalmatian daisy</name>
    <name type="synonym">Chrysanthemum cinerariifolium</name>
    <dbReference type="NCBI Taxonomy" id="118510"/>
    <lineage>
        <taxon>Eukaryota</taxon>
        <taxon>Viridiplantae</taxon>
        <taxon>Streptophyta</taxon>
        <taxon>Embryophyta</taxon>
        <taxon>Tracheophyta</taxon>
        <taxon>Spermatophyta</taxon>
        <taxon>Magnoliopsida</taxon>
        <taxon>eudicotyledons</taxon>
        <taxon>Gunneridae</taxon>
        <taxon>Pentapetalae</taxon>
        <taxon>asterids</taxon>
        <taxon>campanulids</taxon>
        <taxon>Asterales</taxon>
        <taxon>Asteraceae</taxon>
        <taxon>Asteroideae</taxon>
        <taxon>Anthemideae</taxon>
        <taxon>Anthemidinae</taxon>
        <taxon>Tanacetum</taxon>
    </lineage>
</organism>
<comment type="caution">
    <text evidence="2">The sequence shown here is derived from an EMBL/GenBank/DDBJ whole genome shotgun (WGS) entry which is preliminary data.</text>
</comment>
<dbReference type="EMBL" id="BKCJ011866305">
    <property type="protein sequence ID" value="GFD59544.1"/>
    <property type="molecule type" value="Genomic_DNA"/>
</dbReference>
<name>A0A699XU88_TANCI</name>
<feature type="compositionally biased region" description="Polar residues" evidence="1">
    <location>
        <begin position="57"/>
        <end position="82"/>
    </location>
</feature>
<evidence type="ECO:0000256" key="1">
    <source>
        <dbReference type="SAM" id="MobiDB-lite"/>
    </source>
</evidence>
<feature type="non-terminal residue" evidence="2">
    <location>
        <position position="82"/>
    </location>
</feature>
<feature type="non-terminal residue" evidence="2">
    <location>
        <position position="1"/>
    </location>
</feature>
<feature type="compositionally biased region" description="Acidic residues" evidence="1">
    <location>
        <begin position="1"/>
        <end position="16"/>
    </location>
</feature>
<feature type="region of interest" description="Disordered" evidence="1">
    <location>
        <begin position="1"/>
        <end position="24"/>
    </location>
</feature>
<protein>
    <submittedName>
        <fullName evidence="2">Uncharacterized protein</fullName>
    </submittedName>
</protein>